<reference evidence="2" key="1">
    <citation type="journal article" date="2019" name="BMC Genomics">
        <title>A new reference genome for Sorghum bicolor reveals high levels of sequence similarity between sweet and grain genotypes: implications for the genetics of sugar metabolism.</title>
        <authorList>
            <person name="Cooper E.A."/>
            <person name="Brenton Z.W."/>
            <person name="Flinn B.S."/>
            <person name="Jenkins J."/>
            <person name="Shu S."/>
            <person name="Flowers D."/>
            <person name="Luo F."/>
            <person name="Wang Y."/>
            <person name="Xia P."/>
            <person name="Barry K."/>
            <person name="Daum C."/>
            <person name="Lipzen A."/>
            <person name="Yoshinaga Y."/>
            <person name="Schmutz J."/>
            <person name="Saski C."/>
            <person name="Vermerris W."/>
            <person name="Kresovich S."/>
        </authorList>
    </citation>
    <scope>NUCLEOTIDE SEQUENCE</scope>
</reference>
<feature type="chain" id="PRO_5038034900" evidence="1">
    <location>
        <begin position="30"/>
        <end position="112"/>
    </location>
</feature>
<dbReference type="Proteomes" id="UP000807115">
    <property type="component" value="Chromosome 2"/>
</dbReference>
<proteinExistence type="predicted"/>
<name>A0A921RQW8_SORBI</name>
<feature type="signal peptide" evidence="1">
    <location>
        <begin position="1"/>
        <end position="29"/>
    </location>
</feature>
<accession>A0A921RQW8</accession>
<sequence length="112" mass="11468">MATLKIATVCMLLLCVGSDLVARPAVCLASSPDDQEAAAGALLQVLLERELTQKLSLLAEQHGDGVGEVCTPACQNCLIICGITCVLNASPATCFANCTVANSCFSKALPVA</sequence>
<reference evidence="2" key="2">
    <citation type="submission" date="2020-10" db="EMBL/GenBank/DDBJ databases">
        <authorList>
            <person name="Cooper E.A."/>
            <person name="Brenton Z.W."/>
            <person name="Flinn B.S."/>
            <person name="Jenkins J."/>
            <person name="Shu S."/>
            <person name="Flowers D."/>
            <person name="Luo F."/>
            <person name="Wang Y."/>
            <person name="Xia P."/>
            <person name="Barry K."/>
            <person name="Daum C."/>
            <person name="Lipzen A."/>
            <person name="Yoshinaga Y."/>
            <person name="Schmutz J."/>
            <person name="Saski C."/>
            <person name="Vermerris W."/>
            <person name="Kresovich S."/>
        </authorList>
    </citation>
    <scope>NUCLEOTIDE SEQUENCE</scope>
</reference>
<gene>
    <name evidence="2" type="ORF">BDA96_02G214400</name>
</gene>
<organism evidence="2 3">
    <name type="scientific">Sorghum bicolor</name>
    <name type="common">Sorghum</name>
    <name type="synonym">Sorghum vulgare</name>
    <dbReference type="NCBI Taxonomy" id="4558"/>
    <lineage>
        <taxon>Eukaryota</taxon>
        <taxon>Viridiplantae</taxon>
        <taxon>Streptophyta</taxon>
        <taxon>Embryophyta</taxon>
        <taxon>Tracheophyta</taxon>
        <taxon>Spermatophyta</taxon>
        <taxon>Magnoliopsida</taxon>
        <taxon>Liliopsida</taxon>
        <taxon>Poales</taxon>
        <taxon>Poaceae</taxon>
        <taxon>PACMAD clade</taxon>
        <taxon>Panicoideae</taxon>
        <taxon>Andropogonodae</taxon>
        <taxon>Andropogoneae</taxon>
        <taxon>Sorghinae</taxon>
        <taxon>Sorghum</taxon>
    </lineage>
</organism>
<comment type="caution">
    <text evidence="2">The sequence shown here is derived from an EMBL/GenBank/DDBJ whole genome shotgun (WGS) entry which is preliminary data.</text>
</comment>
<evidence type="ECO:0000313" key="3">
    <source>
        <dbReference type="Proteomes" id="UP000807115"/>
    </source>
</evidence>
<dbReference type="AlphaFoldDB" id="A0A921RQW8"/>
<keyword evidence="1" id="KW-0732">Signal</keyword>
<dbReference type="EMBL" id="CM027681">
    <property type="protein sequence ID" value="KAG0543735.1"/>
    <property type="molecule type" value="Genomic_DNA"/>
</dbReference>
<protein>
    <submittedName>
        <fullName evidence="2">Uncharacterized protein</fullName>
    </submittedName>
</protein>
<evidence type="ECO:0000256" key="1">
    <source>
        <dbReference type="SAM" id="SignalP"/>
    </source>
</evidence>
<evidence type="ECO:0000313" key="2">
    <source>
        <dbReference type="EMBL" id="KAG0543735.1"/>
    </source>
</evidence>